<evidence type="ECO:0000313" key="2">
    <source>
        <dbReference type="EMBL" id="GAX06827.1"/>
    </source>
</evidence>
<sequence>MKTLTEIQEAPLLKPLMIGDDGGMFEYQYEARKYRIIASFGGGWDHVSISNPTRTPNWDVMCRIKDIFFDPDEVVMQLHPAKDNYVNIHEHCLHLWKPQHAEIPVPPIEMV</sequence>
<protein>
    <recommendedName>
        <fullName evidence="1">DUF7694 domain-containing protein</fullName>
    </recommendedName>
</protein>
<reference evidence="2 3" key="1">
    <citation type="submission" date="2015-11" db="EMBL/GenBank/DDBJ databases">
        <title>Draft genome sequences of new species of the genus Lactobacillus isolated from orchardgrass silage.</title>
        <authorList>
            <person name="Tohno M."/>
            <person name="Tanizawa Y."/>
            <person name="Arita M."/>
        </authorList>
    </citation>
    <scope>NUCLEOTIDE SEQUENCE [LARGE SCALE GENOMIC DNA]</scope>
    <source>
        <strain evidence="2 3">IWT25</strain>
    </source>
</reference>
<evidence type="ECO:0000313" key="3">
    <source>
        <dbReference type="Proteomes" id="UP000198414"/>
    </source>
</evidence>
<dbReference type="InterPro" id="IPR056111">
    <property type="entry name" value="DUF7694"/>
</dbReference>
<evidence type="ECO:0000259" key="1">
    <source>
        <dbReference type="Pfam" id="PF24746"/>
    </source>
</evidence>
<feature type="domain" description="DUF7694" evidence="1">
    <location>
        <begin position="36"/>
        <end position="99"/>
    </location>
</feature>
<comment type="caution">
    <text evidence="2">The sequence shown here is derived from an EMBL/GenBank/DDBJ whole genome shotgun (WGS) entry which is preliminary data.</text>
</comment>
<dbReference type="Pfam" id="PF24746">
    <property type="entry name" value="DUF7694"/>
    <property type="match status" value="1"/>
</dbReference>
<dbReference type="EMBL" id="BCMI01000027">
    <property type="protein sequence ID" value="GAX06827.1"/>
    <property type="molecule type" value="Genomic_DNA"/>
</dbReference>
<accession>A0A1Z5IYK2</accession>
<dbReference type="Proteomes" id="UP000198414">
    <property type="component" value="Unassembled WGS sequence"/>
</dbReference>
<gene>
    <name evidence="2" type="ORF">IWT25_02174</name>
</gene>
<dbReference type="OrthoDB" id="2339975at2"/>
<name>A0A1Z5IYK2_9LACO</name>
<dbReference type="AlphaFoldDB" id="A0A1Z5IYK2"/>
<organism evidence="2 3">
    <name type="scientific">Secundilactobacillus pentosiphilus</name>
    <dbReference type="NCBI Taxonomy" id="1714682"/>
    <lineage>
        <taxon>Bacteria</taxon>
        <taxon>Bacillati</taxon>
        <taxon>Bacillota</taxon>
        <taxon>Bacilli</taxon>
        <taxon>Lactobacillales</taxon>
        <taxon>Lactobacillaceae</taxon>
        <taxon>Secundilactobacillus</taxon>
    </lineage>
</organism>
<proteinExistence type="predicted"/>
<dbReference type="RefSeq" id="WP_089121770.1">
    <property type="nucleotide sequence ID" value="NZ_BCMI01000027.1"/>
</dbReference>